<dbReference type="Proteomes" id="UP001139193">
    <property type="component" value="Unassembled WGS sequence"/>
</dbReference>
<protein>
    <submittedName>
        <fullName evidence="2">Uncharacterized protein</fullName>
    </submittedName>
</protein>
<accession>A0A9X1VKS8</accession>
<sequence>MASQANAVMDERVVQTLALHYLHSRYAKMNPQSKIFADVEMLLNKQYEGKKGHDRVDGLICINKAGNSHSVAIEAKSMKTAYSLLTASKEASTKQTLLISALLVVPTFIALVVCWTLAWYWLILIAAGTLLASFLVIGFYNDSPSLLTTGVHEQLGRYAGNEKWLALPEEAKQYLVSTEKWNHFLKICRHVGYGLVTVNHDGFVVEWQGPKQIQGDFIGSYKQEQEIRNYLAGKTSQLTNYASCLHFKNKLQTVACKNPLSKVSVPVI</sequence>
<keyword evidence="1" id="KW-1133">Transmembrane helix</keyword>
<evidence type="ECO:0000256" key="1">
    <source>
        <dbReference type="SAM" id="Phobius"/>
    </source>
</evidence>
<keyword evidence="3" id="KW-1185">Reference proteome</keyword>
<reference evidence="2" key="1">
    <citation type="submission" date="2022-03" db="EMBL/GenBank/DDBJ databases">
        <title>Bacterial whole genome sequence for Hymenobacter sp. DH14.</title>
        <authorList>
            <person name="Le V."/>
        </authorList>
    </citation>
    <scope>NUCLEOTIDE SEQUENCE</scope>
    <source>
        <strain evidence="2">DH14</strain>
    </source>
</reference>
<keyword evidence="1" id="KW-0812">Transmembrane</keyword>
<dbReference type="EMBL" id="JALBGC010000007">
    <property type="protein sequence ID" value="MCI1190053.1"/>
    <property type="molecule type" value="Genomic_DNA"/>
</dbReference>
<evidence type="ECO:0000313" key="3">
    <source>
        <dbReference type="Proteomes" id="UP001139193"/>
    </source>
</evidence>
<feature type="transmembrane region" description="Helical" evidence="1">
    <location>
        <begin position="119"/>
        <end position="140"/>
    </location>
</feature>
<organism evidence="2 3">
    <name type="scientific">Hymenobacter cyanobacteriorum</name>
    <dbReference type="NCBI Taxonomy" id="2926463"/>
    <lineage>
        <taxon>Bacteria</taxon>
        <taxon>Pseudomonadati</taxon>
        <taxon>Bacteroidota</taxon>
        <taxon>Cytophagia</taxon>
        <taxon>Cytophagales</taxon>
        <taxon>Hymenobacteraceae</taxon>
        <taxon>Hymenobacter</taxon>
    </lineage>
</organism>
<feature type="transmembrane region" description="Helical" evidence="1">
    <location>
        <begin position="96"/>
        <end position="113"/>
    </location>
</feature>
<evidence type="ECO:0000313" key="2">
    <source>
        <dbReference type="EMBL" id="MCI1190053.1"/>
    </source>
</evidence>
<dbReference type="RefSeq" id="WP_241938261.1">
    <property type="nucleotide sequence ID" value="NZ_JALBGC010000007.1"/>
</dbReference>
<keyword evidence="1" id="KW-0472">Membrane</keyword>
<proteinExistence type="predicted"/>
<comment type="caution">
    <text evidence="2">The sequence shown here is derived from an EMBL/GenBank/DDBJ whole genome shotgun (WGS) entry which is preliminary data.</text>
</comment>
<gene>
    <name evidence="2" type="ORF">MON38_21730</name>
</gene>
<dbReference type="AlphaFoldDB" id="A0A9X1VKS8"/>
<name>A0A9X1VKS8_9BACT</name>